<protein>
    <submittedName>
        <fullName evidence="1">ADP-ribose pyrophosphatase</fullName>
    </submittedName>
</protein>
<comment type="caution">
    <text evidence="1">The sequence shown here is derived from an EMBL/GenBank/DDBJ whole genome shotgun (WGS) entry which is preliminary data.</text>
</comment>
<reference evidence="1 2" key="1">
    <citation type="submission" date="2018-03" db="EMBL/GenBank/DDBJ databases">
        <title>The ancient ancestry and fast evolution of plastids.</title>
        <authorList>
            <person name="Moore K.R."/>
            <person name="Magnabosco C."/>
            <person name="Momper L."/>
            <person name="Gold D.A."/>
            <person name="Bosak T."/>
            <person name="Fournier G.P."/>
        </authorList>
    </citation>
    <scope>NUCLEOTIDE SEQUENCE [LARGE SCALE GENOMIC DNA]</scope>
    <source>
        <strain evidence="1 2">CCALA 037</strain>
    </source>
</reference>
<accession>A0A2T1G0M7</accession>
<keyword evidence="2" id="KW-1185">Reference proteome</keyword>
<dbReference type="EMBL" id="PVWO01000384">
    <property type="protein sequence ID" value="PSB50777.1"/>
    <property type="molecule type" value="Genomic_DNA"/>
</dbReference>
<organism evidence="1 2">
    <name type="scientific">Chamaesiphon polymorphus CCALA 037</name>
    <dbReference type="NCBI Taxonomy" id="2107692"/>
    <lineage>
        <taxon>Bacteria</taxon>
        <taxon>Bacillati</taxon>
        <taxon>Cyanobacteriota</taxon>
        <taxon>Cyanophyceae</taxon>
        <taxon>Gomontiellales</taxon>
        <taxon>Chamaesiphonaceae</taxon>
        <taxon>Chamaesiphon</taxon>
    </lineage>
</organism>
<sequence>MTDRIETNKSVPQERWGEFFDQFSNGNRGRHISIEILNSEMGDEELIQDAPLMAMVYDRPGKGDDLIIEVGKDEVTYAHTVDSPTEVWTAQGESGRMMALSISDAAGTKTLIKLAAS</sequence>
<evidence type="ECO:0000313" key="2">
    <source>
        <dbReference type="Proteomes" id="UP000238937"/>
    </source>
</evidence>
<dbReference type="OrthoDB" id="573145at2"/>
<dbReference type="Proteomes" id="UP000238937">
    <property type="component" value="Unassembled WGS sequence"/>
</dbReference>
<name>A0A2T1G0M7_9CYAN</name>
<proteinExistence type="predicted"/>
<evidence type="ECO:0000313" key="1">
    <source>
        <dbReference type="EMBL" id="PSB50777.1"/>
    </source>
</evidence>
<dbReference type="InterPro" id="IPR035223">
    <property type="entry name" value="DUF5335"/>
</dbReference>
<dbReference type="Pfam" id="PF17269">
    <property type="entry name" value="DUF5335"/>
    <property type="match status" value="1"/>
</dbReference>
<dbReference type="AlphaFoldDB" id="A0A2T1G0M7"/>
<gene>
    <name evidence="1" type="ORF">C7B77_22360</name>
</gene>
<dbReference type="RefSeq" id="WP_106310087.1">
    <property type="nucleotide sequence ID" value="NZ_PVWO01000384.1"/>
</dbReference>